<feature type="coiled-coil region" evidence="7">
    <location>
        <begin position="886"/>
        <end position="955"/>
    </location>
</feature>
<feature type="domain" description="Periplakin-like plectin repeat" evidence="11">
    <location>
        <begin position="1403"/>
        <end position="1567"/>
    </location>
</feature>
<dbReference type="Gene3D" id="1.20.58.60">
    <property type="match status" value="4"/>
</dbReference>
<dbReference type="GO" id="GO:0005198">
    <property type="term" value="F:structural molecule activity"/>
    <property type="evidence" value="ECO:0007669"/>
    <property type="project" value="TreeGrafter"/>
</dbReference>
<keyword evidence="6 7" id="KW-0175">Coiled coil</keyword>
<dbReference type="EMBL" id="SRMA01025351">
    <property type="protein sequence ID" value="TRY95701.1"/>
    <property type="molecule type" value="Genomic_DNA"/>
</dbReference>
<evidence type="ECO:0000256" key="8">
    <source>
        <dbReference type="SAM" id="MobiDB-lite"/>
    </source>
</evidence>
<dbReference type="SUPFAM" id="SSF46966">
    <property type="entry name" value="Spectrin repeat"/>
    <property type="match status" value="2"/>
</dbReference>
<dbReference type="GO" id="GO:0016020">
    <property type="term" value="C:membrane"/>
    <property type="evidence" value="ECO:0007669"/>
    <property type="project" value="TreeGrafter"/>
</dbReference>
<evidence type="ECO:0000259" key="9">
    <source>
        <dbReference type="Pfam" id="PF17902"/>
    </source>
</evidence>
<evidence type="ECO:0000259" key="11">
    <source>
        <dbReference type="Pfam" id="PF26346"/>
    </source>
</evidence>
<feature type="domain" description="Periplakin/Envoplakin N-terminal" evidence="10">
    <location>
        <begin position="266"/>
        <end position="318"/>
    </location>
</feature>
<comment type="caution">
    <text evidence="12">The sequence shown here is derived from an EMBL/GenBank/DDBJ whole genome shotgun (WGS) entry which is preliminary data.</text>
</comment>
<keyword evidence="4" id="KW-0677">Repeat</keyword>
<feature type="region of interest" description="Disordered" evidence="8">
    <location>
        <begin position="191"/>
        <end position="252"/>
    </location>
</feature>
<evidence type="ECO:0000313" key="13">
    <source>
        <dbReference type="Proteomes" id="UP000316079"/>
    </source>
</evidence>
<name>A0A553R0K3_9TELE</name>
<dbReference type="GO" id="GO:0045296">
    <property type="term" value="F:cadherin binding"/>
    <property type="evidence" value="ECO:0007669"/>
    <property type="project" value="TreeGrafter"/>
</dbReference>
<feature type="coiled-coil region" evidence="7">
    <location>
        <begin position="1469"/>
        <end position="1549"/>
    </location>
</feature>
<evidence type="ECO:0000256" key="3">
    <source>
        <dbReference type="ARBA" id="ARBA00022553"/>
    </source>
</evidence>
<sequence length="2239" mass="255200">MRSVIDAITHFPLSHTHTLLNSSDQLLTAAESLSSGPPSGTRLRDHNGLVSGSIYAPNKNEIKRTSLGFMNRFLKIQFHDFEDRCGAEEDQLEGVSEDPYRSLAADLRPAAASGTVPVVSEKFSWTVCGVCAAGMWVCGVPEQAADTHSTAEEQEEEEDAGDERSFLSFFALSCISPPHVLSTLRAALQTEAASDDTEGRNRSVQSDPPEHDTPVSGGGACAAAERRTEKLRRSGTDSSMFKKKENSSVKAGQAQMNEALALVNRLQQNADQVEKNILEADKLLQEDLANERGASPLRQQGAAAESLSQAEILLKDLVSNMHERWSKSCGVYRHLYGQLHELYLAPGVDWSPLLEEKQKLLREEVYGPTLSDVEKQIARHNILHKQIEAFQGALQSSSVSDPLTYAPPPTPPPCTSSEPVLSLQENSPELQKQYTDLLSSSTQRRMHLASLYELMQGCTRELQYLSEQQQKILHRDWSDRIIDSAGVRMEYERFKNNGLLSHETEVSKLQEEAGALVQSRHPAASVLKTSSADVSREWKRFLNLCLCQDTHLENVENYKKYQLSLETFTESLKRIKSSTEPSLLKNMSNPEVLLQLEGEERSMVRNEQRLADLKQLSSSIAPLHLRRNTMSKPISAVALCDWSTEKDSVKRGEKVSLLSNPRETMWSVQTSGGETRLLPGVCFLIPPPDSDAVLTVDGLSKDFLELKRSRSGLQAQAKAPSIELVKFVKQVAVATVPDSAKAGVLDARLDQVYSDLLKMERELQSRVRTPLDRSAAIGDLSGRIKDHESFLLTLKNLEAEKSSAQRDMQPLVSQKPLGPTTSSLPVKLSRTSNKLEDVSALAALYSKKAASALLLEKQMRKVEGLLGALEDTLAVDTGLLDEPNAIRNHSRQLQSLGKEVASKKEDLQQLNSALELTEQSCSSMHKSFQEFCPDIHHQESQVKRLRNRYANINSQIQQRGLQSLTAFLINMPNNKIRPGESMTQVYSKQSSQMRAVEDIKRKQDDVNRLVKLSQELQGILNEYEINSNKYCSALGKMEIHSRELEYVTLAEAVQKKEKDVLNLYSEVSAENNQLLHQVLLAKDLISKNEEIVNHVVIKQQVHLQSQQRDMEEVDGLKLELADELSRRSHAENDLNAYRKRLVSLKNRRGVERVEEKETVHYYRDPKLEADLEVLKRRISEEIYKRSEMQSDIEIFKQKIVSVEREVIEIKPRLVTKVITEIERDPKLDVEIARIRELILKLREEIRVHESETVNMRTEITVLERKKPVIKERVVLKEVVKLEKDPEMLKAVMSFKSLLADESIRCKNLNDDIFHIRSQINNLERIIPTIQPKTVIKEVKRVEQDPDLLQESRTLRVSLEELIQEHSILVKELSTLRIRFTQVETIKPRIEFNEIVHEIYRIDPETELELRRLRNELLEISKRRTSLENEITLIMVDVKTLRAEKPKIEVKEVTREVVKEERSPEIVREIKRLNEQLTILRTNYDSTMNRVVRLRKDRDEWKAERSKVETKVVTKELIRYENDPLLEKEAERLRLELREEILRRRTVEENVFDLQNKYIILERQKPEERVVVKEIVRLQTDPGQIQAHERLVRTLEETVKVRRQLELEVQQIRTVILELEKKLELVDRQKKILVETELRQIKSRIYEIESCPAPVEEKIVIEEILKVERDAKVDKLIIGLRTEIDNEGASISRLERDIRNLRIRIESLTKEKSVERIIHKEVIRVEKDQAVEAERESLLSQLSKIKSSRTLKDEELLRTKTKVTKIQTTRTNFSQEETTLIANRDRIKKEQNELLLELKRLENQKQEITISFQTQTKLLSERNQVSRQKSIKLESEIQRLEREILEIKELINLRETTIIELQKESKSAQHSETNTRETNVSTKITILDPETGKDMSPYDAYLEGLIDRNQYIHLQELECSWEEITTTGPEGEVTLLQDRKSGKQYSIKSALQNGRLTQYDLQRYRDGKLTISEFALLVAGEKKPASFPASSMTQTKTVQTISPSTNSSYSSTTLTRRSTSIGTLNSTSGDELFPISGVLDVTTDSRMSVRSALTRKLIDQDTAMKLLEAQAATGGIVDLNKRDKLSVHKAAERGLIDTSQLHKLLSAQKAFTGFEDPVSKERMSVAEAARRGWIPNESATWFMEAQLLTGGLVDPNRAGRIGLQSSMEMKLIDEKVGKKLQDESGFGKYIVDPIKKDKITYKEAMARCKRDQSTGLLLLPTASTDDVDAPSYSNYNFSKK</sequence>
<dbReference type="Pfam" id="PF17902">
    <property type="entry name" value="SH3_10"/>
    <property type="match status" value="1"/>
</dbReference>
<dbReference type="InterPro" id="IPR043197">
    <property type="entry name" value="Plakin"/>
</dbReference>
<dbReference type="GO" id="GO:0005882">
    <property type="term" value="C:intermediate filament"/>
    <property type="evidence" value="ECO:0007669"/>
    <property type="project" value="TreeGrafter"/>
</dbReference>
<dbReference type="SMART" id="SM00250">
    <property type="entry name" value="PLEC"/>
    <property type="match status" value="6"/>
</dbReference>
<dbReference type="GO" id="GO:0045104">
    <property type="term" value="P:intermediate filament cytoskeleton organization"/>
    <property type="evidence" value="ECO:0007669"/>
    <property type="project" value="InterPro"/>
</dbReference>
<dbReference type="STRING" id="623744.A0A553R0K3"/>
<comment type="subcellular location">
    <subcellularLocation>
        <location evidence="1">Cell junction</location>
        <location evidence="1">Desmosome</location>
    </subcellularLocation>
</comment>
<feature type="coiled-coil region" evidence="7">
    <location>
        <begin position="1683"/>
        <end position="1710"/>
    </location>
</feature>
<dbReference type="Pfam" id="PF00681">
    <property type="entry name" value="Plectin"/>
    <property type="match status" value="2"/>
</dbReference>
<evidence type="ECO:0000256" key="2">
    <source>
        <dbReference type="ARBA" id="ARBA00009109"/>
    </source>
</evidence>
<evidence type="ECO:0000259" key="10">
    <source>
        <dbReference type="Pfam" id="PF23160"/>
    </source>
</evidence>
<dbReference type="InterPro" id="IPR041615">
    <property type="entry name" value="Desmoplakin_SH3"/>
</dbReference>
<reference evidence="12 13" key="1">
    <citation type="journal article" date="2019" name="Sci. Data">
        <title>Hybrid genome assembly and annotation of Danionella translucida.</title>
        <authorList>
            <person name="Kadobianskyi M."/>
            <person name="Schulze L."/>
            <person name="Schuelke M."/>
            <person name="Judkewitz B."/>
        </authorList>
    </citation>
    <scope>NUCLEOTIDE SEQUENCE [LARGE SCALE GENOMIC DNA]</scope>
    <source>
        <strain evidence="12 13">Bolton</strain>
    </source>
</reference>
<gene>
    <name evidence="12" type="ORF">DNTS_022110</name>
</gene>
<dbReference type="InterPro" id="IPR055419">
    <property type="entry name" value="Spectrin_PEPL/EVPL"/>
</dbReference>
<comment type="similarity">
    <text evidence="2">Belongs to the plakin or cytolinker family.</text>
</comment>
<feature type="region of interest" description="Disordered" evidence="8">
    <location>
        <begin position="2219"/>
        <end position="2239"/>
    </location>
</feature>
<feature type="domain" description="Periplakin-like plectin repeat" evidence="11">
    <location>
        <begin position="1627"/>
        <end position="1768"/>
    </location>
</feature>
<dbReference type="OrthoDB" id="9945740at2759"/>
<dbReference type="SUPFAM" id="SSF75399">
    <property type="entry name" value="Plakin repeat"/>
    <property type="match status" value="2"/>
</dbReference>
<protein>
    <submittedName>
        <fullName evidence="12">Uncharacterized protein</fullName>
    </submittedName>
</protein>
<dbReference type="FunFam" id="3.30.160.780:FF:000001">
    <property type="entry name" value="Plectin a"/>
    <property type="match status" value="1"/>
</dbReference>
<feature type="coiled-coil region" evidence="7">
    <location>
        <begin position="1587"/>
        <end position="1635"/>
    </location>
</feature>
<dbReference type="Pfam" id="PF26346">
    <property type="entry name" value="Plectin_PPL"/>
    <property type="match status" value="3"/>
</dbReference>
<evidence type="ECO:0000256" key="4">
    <source>
        <dbReference type="ARBA" id="ARBA00022737"/>
    </source>
</evidence>
<keyword evidence="13" id="KW-1185">Reference proteome</keyword>
<keyword evidence="5" id="KW-0965">Cell junction</keyword>
<dbReference type="InterPro" id="IPR058847">
    <property type="entry name" value="Plectin_PPL"/>
</dbReference>
<keyword evidence="3" id="KW-0597">Phosphoprotein</keyword>
<dbReference type="FunFam" id="3.90.1290.10:FF:000002">
    <property type="entry name" value="Plectin a"/>
    <property type="match status" value="1"/>
</dbReference>
<feature type="compositionally biased region" description="Basic and acidic residues" evidence="8">
    <location>
        <begin position="224"/>
        <end position="247"/>
    </location>
</feature>
<dbReference type="InterPro" id="IPR035915">
    <property type="entry name" value="Plakin_repeat_sf"/>
</dbReference>
<dbReference type="PANTHER" id="PTHR23169:SF7">
    <property type="entry name" value="ENVOPLAKIN"/>
    <property type="match status" value="1"/>
</dbReference>
<feature type="compositionally biased region" description="Pro residues" evidence="8">
    <location>
        <begin position="405"/>
        <end position="414"/>
    </location>
</feature>
<feature type="coiled-coil region" evidence="7">
    <location>
        <begin position="1783"/>
        <end position="1856"/>
    </location>
</feature>
<dbReference type="GO" id="GO:0030057">
    <property type="term" value="C:desmosome"/>
    <property type="evidence" value="ECO:0007669"/>
    <property type="project" value="UniProtKB-SubCell"/>
</dbReference>
<evidence type="ECO:0000313" key="12">
    <source>
        <dbReference type="EMBL" id="TRY95701.1"/>
    </source>
</evidence>
<organism evidence="12 13">
    <name type="scientific">Danionella cerebrum</name>
    <dbReference type="NCBI Taxonomy" id="2873325"/>
    <lineage>
        <taxon>Eukaryota</taxon>
        <taxon>Metazoa</taxon>
        <taxon>Chordata</taxon>
        <taxon>Craniata</taxon>
        <taxon>Vertebrata</taxon>
        <taxon>Euteleostomi</taxon>
        <taxon>Actinopterygii</taxon>
        <taxon>Neopterygii</taxon>
        <taxon>Teleostei</taxon>
        <taxon>Ostariophysi</taxon>
        <taxon>Cypriniformes</taxon>
        <taxon>Danionidae</taxon>
        <taxon>Danioninae</taxon>
        <taxon>Danionella</taxon>
    </lineage>
</organism>
<evidence type="ECO:0000256" key="1">
    <source>
        <dbReference type="ARBA" id="ARBA00004568"/>
    </source>
</evidence>
<evidence type="ECO:0000256" key="6">
    <source>
        <dbReference type="ARBA" id="ARBA00023054"/>
    </source>
</evidence>
<dbReference type="Gene3D" id="2.30.30.40">
    <property type="entry name" value="SH3 Domains"/>
    <property type="match status" value="1"/>
</dbReference>
<dbReference type="GO" id="GO:0005737">
    <property type="term" value="C:cytoplasm"/>
    <property type="evidence" value="ECO:0007669"/>
    <property type="project" value="TreeGrafter"/>
</dbReference>
<proteinExistence type="inferred from homology"/>
<dbReference type="PANTHER" id="PTHR23169">
    <property type="entry name" value="ENVOPLAKIN"/>
    <property type="match status" value="1"/>
</dbReference>
<feature type="domain" description="Desmoplakin SH3" evidence="9">
    <location>
        <begin position="622"/>
        <end position="686"/>
    </location>
</feature>
<dbReference type="GO" id="GO:0042060">
    <property type="term" value="P:wound healing"/>
    <property type="evidence" value="ECO:0007669"/>
    <property type="project" value="TreeGrafter"/>
</dbReference>
<dbReference type="SMART" id="SM00150">
    <property type="entry name" value="SPEC"/>
    <property type="match status" value="2"/>
</dbReference>
<dbReference type="Pfam" id="PF23160">
    <property type="entry name" value="Spectrin_1st_PEPL"/>
    <property type="match status" value="1"/>
</dbReference>
<feature type="coiled-coil region" evidence="7">
    <location>
        <begin position="1120"/>
        <end position="1147"/>
    </location>
</feature>
<feature type="region of interest" description="Disordered" evidence="8">
    <location>
        <begin position="803"/>
        <end position="824"/>
    </location>
</feature>
<feature type="region of interest" description="Disordered" evidence="8">
    <location>
        <begin position="398"/>
        <end position="417"/>
    </location>
</feature>
<dbReference type="Gene3D" id="3.30.160.780">
    <property type="match status" value="1"/>
</dbReference>
<feature type="compositionally biased region" description="Polar residues" evidence="8">
    <location>
        <begin position="2230"/>
        <end position="2239"/>
    </location>
</feature>
<accession>A0A553R0K3</accession>
<dbReference type="Gene3D" id="3.90.1290.10">
    <property type="entry name" value="Plakin repeat"/>
    <property type="match status" value="1"/>
</dbReference>
<feature type="domain" description="Periplakin-like plectin repeat" evidence="11">
    <location>
        <begin position="1165"/>
        <end position="1328"/>
    </location>
</feature>
<dbReference type="Proteomes" id="UP000316079">
    <property type="component" value="Unassembled WGS sequence"/>
</dbReference>
<dbReference type="InterPro" id="IPR018159">
    <property type="entry name" value="Spectrin/alpha-actinin"/>
</dbReference>
<dbReference type="InterPro" id="IPR001101">
    <property type="entry name" value="Plectin_repeat"/>
</dbReference>
<evidence type="ECO:0000256" key="7">
    <source>
        <dbReference type="SAM" id="Coils"/>
    </source>
</evidence>
<evidence type="ECO:0000256" key="5">
    <source>
        <dbReference type="ARBA" id="ARBA00022949"/>
    </source>
</evidence>